<evidence type="ECO:0000256" key="2">
    <source>
        <dbReference type="ARBA" id="ARBA00009142"/>
    </source>
</evidence>
<comment type="similarity">
    <text evidence="2 8">Belongs to the 4-toluene sulfonate uptake permease (TSUP) (TC 2.A.102) family.</text>
</comment>
<keyword evidence="4 8" id="KW-1003">Cell membrane</keyword>
<dbReference type="PANTHER" id="PTHR30269">
    <property type="entry name" value="TRANSMEMBRANE PROTEIN YFCA"/>
    <property type="match status" value="1"/>
</dbReference>
<evidence type="ECO:0000256" key="7">
    <source>
        <dbReference type="ARBA" id="ARBA00023136"/>
    </source>
</evidence>
<feature type="transmembrane region" description="Helical" evidence="8">
    <location>
        <begin position="97"/>
        <end position="117"/>
    </location>
</feature>
<protein>
    <recommendedName>
        <fullName evidence="8">Probable membrane transporter protein</fullName>
    </recommendedName>
</protein>
<gene>
    <name evidence="9" type="ORF">FNQ90_16510</name>
</gene>
<sequence length="239" mass="24505">MPSLSFLLVVGLAVIIGSVVQSGVGLGLGLIAAPVVAMMDPTLLPGTMLMATLLLPMFTIRAEWRHVDWRGLARVLPARLPGAVAGTWLVAAVAPETLGALVGLTVLLAVVATGWAVRVRITTTSLVTAGIASGVTGTATSIGGPPVALLYQHEPPPRVRGTLGVFFLCGTAMSLGVLALGGQLTGEQVVAGLALVPFVVTGFLIARPLRRRMATAGLRTALLALVSLSGLVLLVRSLW</sequence>
<keyword evidence="3" id="KW-0813">Transport</keyword>
<evidence type="ECO:0000256" key="1">
    <source>
        <dbReference type="ARBA" id="ARBA00004651"/>
    </source>
</evidence>
<evidence type="ECO:0000256" key="6">
    <source>
        <dbReference type="ARBA" id="ARBA00022989"/>
    </source>
</evidence>
<dbReference type="GO" id="GO:0005886">
    <property type="term" value="C:plasma membrane"/>
    <property type="evidence" value="ECO:0007669"/>
    <property type="project" value="UniProtKB-SubCell"/>
</dbReference>
<keyword evidence="10" id="KW-1185">Reference proteome</keyword>
<evidence type="ECO:0000313" key="9">
    <source>
        <dbReference type="EMBL" id="MBB0245660.1"/>
    </source>
</evidence>
<keyword evidence="6 8" id="KW-1133">Transmembrane helix</keyword>
<dbReference type="InterPro" id="IPR052017">
    <property type="entry name" value="TSUP"/>
</dbReference>
<evidence type="ECO:0000256" key="8">
    <source>
        <dbReference type="RuleBase" id="RU363041"/>
    </source>
</evidence>
<evidence type="ECO:0000256" key="3">
    <source>
        <dbReference type="ARBA" id="ARBA00022448"/>
    </source>
</evidence>
<name>A0A7W3TFD2_9ACTN</name>
<dbReference type="Pfam" id="PF01925">
    <property type="entry name" value="TauE"/>
    <property type="match status" value="1"/>
</dbReference>
<dbReference type="PANTHER" id="PTHR30269:SF37">
    <property type="entry name" value="MEMBRANE TRANSPORTER PROTEIN"/>
    <property type="match status" value="1"/>
</dbReference>
<proteinExistence type="inferred from homology"/>
<evidence type="ECO:0000256" key="5">
    <source>
        <dbReference type="ARBA" id="ARBA00022692"/>
    </source>
</evidence>
<feature type="transmembrane region" description="Helical" evidence="8">
    <location>
        <begin position="72"/>
        <end position="91"/>
    </location>
</feature>
<dbReference type="Proteomes" id="UP000538929">
    <property type="component" value="Unassembled WGS sequence"/>
</dbReference>
<feature type="transmembrane region" description="Helical" evidence="8">
    <location>
        <begin position="188"/>
        <end position="206"/>
    </location>
</feature>
<accession>A0A7W3TFD2</accession>
<comment type="caution">
    <text evidence="9">The sequence shown here is derived from an EMBL/GenBank/DDBJ whole genome shotgun (WGS) entry which is preliminary data.</text>
</comment>
<reference evidence="10" key="1">
    <citation type="submission" date="2019-10" db="EMBL/GenBank/DDBJ databases">
        <title>Streptomyces sp. nov., a novel actinobacterium isolated from alkaline environment.</title>
        <authorList>
            <person name="Golinska P."/>
        </authorList>
    </citation>
    <scope>NUCLEOTIDE SEQUENCE [LARGE SCALE GENOMIC DNA]</scope>
    <source>
        <strain evidence="10">DSM 42118</strain>
    </source>
</reference>
<feature type="transmembrane region" description="Helical" evidence="8">
    <location>
        <begin position="163"/>
        <end position="182"/>
    </location>
</feature>
<keyword evidence="5 8" id="KW-0812">Transmembrane</keyword>
<organism evidence="9 10">
    <name type="scientific">Streptomyces alkaliphilus</name>
    <dbReference type="NCBI Taxonomy" id="1472722"/>
    <lineage>
        <taxon>Bacteria</taxon>
        <taxon>Bacillati</taxon>
        <taxon>Actinomycetota</taxon>
        <taxon>Actinomycetes</taxon>
        <taxon>Kitasatosporales</taxon>
        <taxon>Streptomycetaceae</taxon>
        <taxon>Streptomyces</taxon>
    </lineage>
</organism>
<dbReference type="InterPro" id="IPR002781">
    <property type="entry name" value="TM_pro_TauE-like"/>
</dbReference>
<dbReference type="AlphaFoldDB" id="A0A7W3TFD2"/>
<feature type="transmembrane region" description="Helical" evidence="8">
    <location>
        <begin position="218"/>
        <end position="238"/>
    </location>
</feature>
<evidence type="ECO:0000256" key="4">
    <source>
        <dbReference type="ARBA" id="ARBA00022475"/>
    </source>
</evidence>
<keyword evidence="7 8" id="KW-0472">Membrane</keyword>
<feature type="transmembrane region" description="Helical" evidence="8">
    <location>
        <begin position="43"/>
        <end position="60"/>
    </location>
</feature>
<dbReference type="EMBL" id="VKHT01000562">
    <property type="protein sequence ID" value="MBB0245660.1"/>
    <property type="molecule type" value="Genomic_DNA"/>
</dbReference>
<comment type="subcellular location">
    <subcellularLocation>
        <location evidence="1 8">Cell membrane</location>
        <topology evidence="1 8">Multi-pass membrane protein</topology>
    </subcellularLocation>
</comment>
<evidence type="ECO:0000313" key="10">
    <source>
        <dbReference type="Proteomes" id="UP000538929"/>
    </source>
</evidence>